<proteinExistence type="inferred from homology"/>
<evidence type="ECO:0000256" key="7">
    <source>
        <dbReference type="RuleBase" id="RU910716"/>
    </source>
</evidence>
<dbReference type="Ensembl" id="ENSDCDT00010009602.1">
    <property type="protein sequence ID" value="ENSDCDP00010009128.1"/>
    <property type="gene ID" value="ENSDCDG00010004115.1"/>
</dbReference>
<name>A0AAY4AJS0_9TELE</name>
<protein>
    <recommendedName>
        <fullName evidence="7">XK-related protein</fullName>
    </recommendedName>
</protein>
<dbReference type="PANTHER" id="PTHR16024:SF13">
    <property type="entry name" value="XK-RELATED PROTEIN 9"/>
    <property type="match status" value="1"/>
</dbReference>
<dbReference type="RefSeq" id="XP_028825894.1">
    <property type="nucleotide sequence ID" value="XM_028970061.1"/>
</dbReference>
<dbReference type="PANTHER" id="PTHR16024">
    <property type="entry name" value="XK-RELATED PROTEIN"/>
    <property type="match status" value="1"/>
</dbReference>
<accession>A0AAY4AJS0</accession>
<comment type="similarity">
    <text evidence="2 7">Belongs to the XK family.</text>
</comment>
<keyword evidence="4 7" id="KW-0812">Transmembrane</keyword>
<reference evidence="8 9" key="1">
    <citation type="submission" date="2020-06" db="EMBL/GenBank/DDBJ databases">
        <authorList>
            <consortium name="Wellcome Sanger Institute Data Sharing"/>
        </authorList>
    </citation>
    <scope>NUCLEOTIDE SEQUENCE [LARGE SCALE GENOMIC DNA]</scope>
</reference>
<feature type="transmembrane region" description="Helical" evidence="7">
    <location>
        <begin position="44"/>
        <end position="67"/>
    </location>
</feature>
<keyword evidence="5 7" id="KW-1133">Transmembrane helix</keyword>
<feature type="transmembrane region" description="Helical" evidence="7">
    <location>
        <begin position="297"/>
        <end position="315"/>
    </location>
</feature>
<keyword evidence="9" id="KW-1185">Reference proteome</keyword>
<dbReference type="GeneTree" id="ENSGT01140000282565"/>
<dbReference type="GO" id="GO:0005886">
    <property type="term" value="C:plasma membrane"/>
    <property type="evidence" value="ECO:0007669"/>
    <property type="project" value="UniProtKB-SubCell"/>
</dbReference>
<feature type="transmembrane region" description="Helical" evidence="7">
    <location>
        <begin position="12"/>
        <end position="32"/>
    </location>
</feature>
<dbReference type="Proteomes" id="UP000694580">
    <property type="component" value="Chromosome 2"/>
</dbReference>
<dbReference type="AlphaFoldDB" id="A0AAY4AJS0"/>
<dbReference type="GeneID" id="114784573"/>
<evidence type="ECO:0000256" key="1">
    <source>
        <dbReference type="ARBA" id="ARBA00004651"/>
    </source>
</evidence>
<dbReference type="InterPro" id="IPR050895">
    <property type="entry name" value="XK-related_scramblase"/>
</dbReference>
<keyword evidence="3" id="KW-1003">Cell membrane</keyword>
<evidence type="ECO:0000256" key="6">
    <source>
        <dbReference type="ARBA" id="ARBA00023136"/>
    </source>
</evidence>
<evidence type="ECO:0000313" key="8">
    <source>
        <dbReference type="Ensembl" id="ENSDCDP00010009128.1"/>
    </source>
</evidence>
<gene>
    <name evidence="8" type="primary">XKR9</name>
</gene>
<evidence type="ECO:0000256" key="4">
    <source>
        <dbReference type="ARBA" id="ARBA00022692"/>
    </source>
</evidence>
<keyword evidence="6 7" id="KW-0472">Membrane</keyword>
<reference evidence="8" key="3">
    <citation type="submission" date="2025-09" db="UniProtKB">
        <authorList>
            <consortium name="Ensembl"/>
        </authorList>
    </citation>
    <scope>IDENTIFICATION</scope>
</reference>
<organism evidence="8 9">
    <name type="scientific">Denticeps clupeoides</name>
    <name type="common">denticle herring</name>
    <dbReference type="NCBI Taxonomy" id="299321"/>
    <lineage>
        <taxon>Eukaryota</taxon>
        <taxon>Metazoa</taxon>
        <taxon>Chordata</taxon>
        <taxon>Craniata</taxon>
        <taxon>Vertebrata</taxon>
        <taxon>Euteleostomi</taxon>
        <taxon>Actinopterygii</taxon>
        <taxon>Neopterygii</taxon>
        <taxon>Teleostei</taxon>
        <taxon>Clupei</taxon>
        <taxon>Clupeiformes</taxon>
        <taxon>Denticipitoidei</taxon>
        <taxon>Denticipitidae</taxon>
        <taxon>Denticeps</taxon>
    </lineage>
</organism>
<evidence type="ECO:0000313" key="9">
    <source>
        <dbReference type="Proteomes" id="UP000694580"/>
    </source>
</evidence>
<evidence type="ECO:0000256" key="3">
    <source>
        <dbReference type="ARBA" id="ARBA00022475"/>
    </source>
</evidence>
<dbReference type="InterPro" id="IPR018629">
    <property type="entry name" value="XK-rel"/>
</dbReference>
<reference evidence="8" key="2">
    <citation type="submission" date="2025-08" db="UniProtKB">
        <authorList>
            <consortium name="Ensembl"/>
        </authorList>
    </citation>
    <scope>IDENTIFICATION</scope>
</reference>
<feature type="transmembrane region" description="Helical" evidence="7">
    <location>
        <begin position="225"/>
        <end position="249"/>
    </location>
</feature>
<evidence type="ECO:0000256" key="2">
    <source>
        <dbReference type="ARBA" id="ARBA00008789"/>
    </source>
</evidence>
<feature type="transmembrane region" description="Helical" evidence="7">
    <location>
        <begin position="327"/>
        <end position="349"/>
    </location>
</feature>
<evidence type="ECO:0000256" key="5">
    <source>
        <dbReference type="ARBA" id="ARBA00022989"/>
    </source>
</evidence>
<dbReference type="Pfam" id="PF09815">
    <property type="entry name" value="XK-related"/>
    <property type="match status" value="1"/>
</dbReference>
<sequence>MNSGGGFSKLRWICTVLALLLYVVDYGADVFLAGKYFRDGHAVWCSLTLLFVLLSSMCTQIFSYAWFCDDVSMEDAQEETGFSSIPHAPLAGFHFLQMGIFTRYFQLLRKGAKVLWSRCSHEVSEEVHLGLFALATDLSMLRLFEAFLESIPQLLLQLYILLMDQGHCSVLQYISMVGSFCNVAWATVDYRRCFRRSLPHIREMPSGLPTAVYLAYKLLTTGARILGLSLFIVLTPFNLLGLAFMWLLGTLWAHVLETDFCTSTSLEKLYRVTVGFILIFTFFNVKGQKTAVSMAVYYIVYALQTLSAPVLLFFFKPEVKTLEYFLPVALVILTGLALGLGFLSLYYSLLHPRYDQHQGDEVDGAQRMDRDPERKLRVNRFLQI</sequence>
<comment type="subcellular location">
    <subcellularLocation>
        <location evidence="1">Cell membrane</location>
        <topology evidence="1">Multi-pass membrane protein</topology>
    </subcellularLocation>
    <subcellularLocation>
        <location evidence="7">Membrane</location>
        <topology evidence="7">Multi-pass membrane protein</topology>
    </subcellularLocation>
</comment>
<feature type="transmembrane region" description="Helical" evidence="7">
    <location>
        <begin position="269"/>
        <end position="285"/>
    </location>
</feature>